<dbReference type="eggNOG" id="ENOG502SS0N">
    <property type="taxonomic scope" value="Eukaryota"/>
</dbReference>
<feature type="domain" description="Ubiquitin 3 binding protein But2 C-terminal" evidence="2">
    <location>
        <begin position="107"/>
        <end position="207"/>
    </location>
</feature>
<feature type="region of interest" description="Disordered" evidence="1">
    <location>
        <begin position="1"/>
        <end position="40"/>
    </location>
</feature>
<dbReference type="InterPro" id="IPR018620">
    <property type="entry name" value="Ubiquitin3-bd_protein_But2_C"/>
</dbReference>
<dbReference type="InParanoid" id="S8FDC2"/>
<dbReference type="Pfam" id="PF09792">
    <property type="entry name" value="But2"/>
    <property type="match status" value="1"/>
</dbReference>
<dbReference type="EMBL" id="KE504188">
    <property type="protein sequence ID" value="EPS96494.1"/>
    <property type="molecule type" value="Genomic_DNA"/>
</dbReference>
<keyword evidence="4" id="KW-1185">Reference proteome</keyword>
<protein>
    <recommendedName>
        <fullName evidence="2">Ubiquitin 3 binding protein But2 C-terminal domain-containing protein</fullName>
    </recommendedName>
</protein>
<evidence type="ECO:0000313" key="3">
    <source>
        <dbReference type="EMBL" id="EPS96494.1"/>
    </source>
</evidence>
<proteinExistence type="predicted"/>
<dbReference type="OrthoDB" id="8300214at2759"/>
<dbReference type="Proteomes" id="UP000015241">
    <property type="component" value="Unassembled WGS sequence"/>
</dbReference>
<sequence>MSSYFQLQSHDPDTPDVDENVKHPLLNGEGFSDQDGIASPPKGRSWSDWLTLGLSVLMMATSFALYVDSTKIVAPRSADGLRKPDAYPGLDSVPEFRKKKKGPLMWFPGPILRANRAQPDEIYGRSPHVVLSPTDSMFYQFRIKENNFQWCYIEAVVPTAQAAAEGGKSFVGSGDLYNIQIWNVSAPQKLESMSWNTRPERVELMGTVAWLNERERMKVLDWEDGWQMKPQAPRFPCNGHKWMTFEVACDNCTLEFDQIFSDPAMAFDLLQLA</sequence>
<evidence type="ECO:0000256" key="1">
    <source>
        <dbReference type="SAM" id="MobiDB-lite"/>
    </source>
</evidence>
<evidence type="ECO:0000313" key="4">
    <source>
        <dbReference type="Proteomes" id="UP000015241"/>
    </source>
</evidence>
<name>S8FDC2_FOMSC</name>
<gene>
    <name evidence="3" type="ORF">FOMPIDRAFT_1032401</name>
</gene>
<reference evidence="3 4" key="1">
    <citation type="journal article" date="2012" name="Science">
        <title>The Paleozoic origin of enzymatic lignin decomposition reconstructed from 31 fungal genomes.</title>
        <authorList>
            <person name="Floudas D."/>
            <person name="Binder M."/>
            <person name="Riley R."/>
            <person name="Barry K."/>
            <person name="Blanchette R.A."/>
            <person name="Henrissat B."/>
            <person name="Martinez A.T."/>
            <person name="Otillar R."/>
            <person name="Spatafora J.W."/>
            <person name="Yadav J.S."/>
            <person name="Aerts A."/>
            <person name="Benoit I."/>
            <person name="Boyd A."/>
            <person name="Carlson A."/>
            <person name="Copeland A."/>
            <person name="Coutinho P.M."/>
            <person name="de Vries R.P."/>
            <person name="Ferreira P."/>
            <person name="Findley K."/>
            <person name="Foster B."/>
            <person name="Gaskell J."/>
            <person name="Glotzer D."/>
            <person name="Gorecki P."/>
            <person name="Heitman J."/>
            <person name="Hesse C."/>
            <person name="Hori C."/>
            <person name="Igarashi K."/>
            <person name="Jurgens J.A."/>
            <person name="Kallen N."/>
            <person name="Kersten P."/>
            <person name="Kohler A."/>
            <person name="Kuees U."/>
            <person name="Kumar T.K.A."/>
            <person name="Kuo A."/>
            <person name="LaButti K."/>
            <person name="Larrondo L.F."/>
            <person name="Lindquist E."/>
            <person name="Ling A."/>
            <person name="Lombard V."/>
            <person name="Lucas S."/>
            <person name="Lundell T."/>
            <person name="Martin R."/>
            <person name="McLaughlin D.J."/>
            <person name="Morgenstern I."/>
            <person name="Morin E."/>
            <person name="Murat C."/>
            <person name="Nagy L.G."/>
            <person name="Nolan M."/>
            <person name="Ohm R.A."/>
            <person name="Patyshakuliyeva A."/>
            <person name="Rokas A."/>
            <person name="Ruiz-Duenas F.J."/>
            <person name="Sabat G."/>
            <person name="Salamov A."/>
            <person name="Samejima M."/>
            <person name="Schmutz J."/>
            <person name="Slot J.C."/>
            <person name="St John F."/>
            <person name="Stenlid J."/>
            <person name="Sun H."/>
            <person name="Sun S."/>
            <person name="Syed K."/>
            <person name="Tsang A."/>
            <person name="Wiebenga A."/>
            <person name="Young D."/>
            <person name="Pisabarro A."/>
            <person name="Eastwood D.C."/>
            <person name="Martin F."/>
            <person name="Cullen D."/>
            <person name="Grigoriev I.V."/>
            <person name="Hibbett D.S."/>
        </authorList>
    </citation>
    <scope>NUCLEOTIDE SEQUENCE</scope>
    <source>
        <strain evidence="4">FP-58527</strain>
    </source>
</reference>
<evidence type="ECO:0000259" key="2">
    <source>
        <dbReference type="Pfam" id="PF09792"/>
    </source>
</evidence>
<dbReference type="AlphaFoldDB" id="S8FDC2"/>
<organism evidence="3 4">
    <name type="scientific">Fomitopsis schrenkii</name>
    <name type="common">Brown rot fungus</name>
    <dbReference type="NCBI Taxonomy" id="2126942"/>
    <lineage>
        <taxon>Eukaryota</taxon>
        <taxon>Fungi</taxon>
        <taxon>Dikarya</taxon>
        <taxon>Basidiomycota</taxon>
        <taxon>Agaricomycotina</taxon>
        <taxon>Agaricomycetes</taxon>
        <taxon>Polyporales</taxon>
        <taxon>Fomitopsis</taxon>
    </lineage>
</organism>
<accession>S8FDC2</accession>
<dbReference type="HOGENOM" id="CLU_088659_0_0_1"/>